<feature type="transmembrane region" description="Helical" evidence="6">
    <location>
        <begin position="111"/>
        <end position="135"/>
    </location>
</feature>
<evidence type="ECO:0000256" key="5">
    <source>
        <dbReference type="ARBA" id="ARBA00023136"/>
    </source>
</evidence>
<dbReference type="CDD" id="cd13125">
    <property type="entry name" value="MATE_like_10"/>
    <property type="match status" value="1"/>
</dbReference>
<dbReference type="EMBL" id="MJMI01000100">
    <property type="protein sequence ID" value="OLQ89952.1"/>
    <property type="molecule type" value="Genomic_DNA"/>
</dbReference>
<evidence type="ECO:0000256" key="2">
    <source>
        <dbReference type="ARBA" id="ARBA00022475"/>
    </source>
</evidence>
<sequence length="412" mass="46779">MNLLKTSMLSGVSTFIRIACGLIITKTIAVFSGPSGVAVIGQLQNVINISMLICGDFLKTAVTKYTAEYEDARRYKIWSAGVKIVFILCVVFFVVFYFFSNEISKILLGEVSYAFVFRALAFSLPFFVINSFILAILNGMKEIKMYIFLNISLSVVSLFLVVFLSYSYGLNGALLAYATNQSVVCFITIFFVRKQKWFSTKYFQYKPELAQYKSLFGFALLTFTSIAASNSSILFIRNYLIDSLSPNAAGNWQAIWALSQVVLSLITTSLSTYLLPTLSKINNKKEITRELYDAVKIIMPLTICMTMIMYLLRDYIILVLYTNEFDKLRDLFLFQMIGINIKVFGWLFGYVLVAKGMIKYTVSTEILFSLLWCFLTVVFVGELGLNGVLYSFLITVIMHAITMCALFRYKVR</sequence>
<evidence type="ECO:0000313" key="7">
    <source>
        <dbReference type="EMBL" id="OLQ89952.1"/>
    </source>
</evidence>
<dbReference type="InterPro" id="IPR050833">
    <property type="entry name" value="Poly_Biosynth_Transport"/>
</dbReference>
<evidence type="ECO:0000313" key="8">
    <source>
        <dbReference type="Proteomes" id="UP000186206"/>
    </source>
</evidence>
<evidence type="ECO:0000256" key="6">
    <source>
        <dbReference type="SAM" id="Phobius"/>
    </source>
</evidence>
<dbReference type="Pfam" id="PF01943">
    <property type="entry name" value="Polysacc_synt"/>
    <property type="match status" value="1"/>
</dbReference>
<keyword evidence="2" id="KW-1003">Cell membrane</keyword>
<evidence type="ECO:0000256" key="4">
    <source>
        <dbReference type="ARBA" id="ARBA00022989"/>
    </source>
</evidence>
<feature type="transmembrane region" description="Helical" evidence="6">
    <location>
        <begin position="255"/>
        <end position="275"/>
    </location>
</feature>
<organism evidence="7 8">
    <name type="scientific">Vibrio ponticus</name>
    <dbReference type="NCBI Taxonomy" id="265668"/>
    <lineage>
        <taxon>Bacteria</taxon>
        <taxon>Pseudomonadati</taxon>
        <taxon>Pseudomonadota</taxon>
        <taxon>Gammaproteobacteria</taxon>
        <taxon>Vibrionales</taxon>
        <taxon>Vibrionaceae</taxon>
        <taxon>Vibrio</taxon>
    </lineage>
</organism>
<reference evidence="7 8" key="1">
    <citation type="submission" date="2016-09" db="EMBL/GenBank/DDBJ databases">
        <title>Genomic Taxonomy of the Vibrionaceae.</title>
        <authorList>
            <person name="Gonzalez-Castillo A."/>
            <person name="Gomez-Gil B."/>
            <person name="Enciso-Ibarra K."/>
        </authorList>
    </citation>
    <scope>NUCLEOTIDE SEQUENCE [LARGE SCALE GENOMIC DNA]</scope>
    <source>
        <strain evidence="7 8">CAIM 1731</strain>
    </source>
</reference>
<feature type="transmembrane region" description="Helical" evidence="6">
    <location>
        <begin position="174"/>
        <end position="193"/>
    </location>
</feature>
<protein>
    <recommendedName>
        <fullName evidence="9">O-antigen flippase</fullName>
    </recommendedName>
</protein>
<evidence type="ECO:0008006" key="9">
    <source>
        <dbReference type="Google" id="ProtNLM"/>
    </source>
</evidence>
<name>A0ABX3FHH6_9VIBR</name>
<dbReference type="RefSeq" id="WP_075650036.1">
    <property type="nucleotide sequence ID" value="NZ_AP019657.1"/>
</dbReference>
<dbReference type="PANTHER" id="PTHR30250">
    <property type="entry name" value="PST FAMILY PREDICTED COLANIC ACID TRANSPORTER"/>
    <property type="match status" value="1"/>
</dbReference>
<feature type="transmembrane region" description="Helical" evidence="6">
    <location>
        <begin position="295"/>
        <end position="312"/>
    </location>
</feature>
<gene>
    <name evidence="7" type="ORF">BIY21_14065</name>
</gene>
<feature type="transmembrane region" description="Helical" evidence="6">
    <location>
        <begin position="360"/>
        <end position="381"/>
    </location>
</feature>
<dbReference type="InterPro" id="IPR002797">
    <property type="entry name" value="Polysacc_synth"/>
</dbReference>
<keyword evidence="5 6" id="KW-0472">Membrane</keyword>
<proteinExistence type="predicted"/>
<keyword evidence="4 6" id="KW-1133">Transmembrane helix</keyword>
<keyword evidence="3 6" id="KW-0812">Transmembrane</keyword>
<feature type="transmembrane region" description="Helical" evidence="6">
    <location>
        <begin position="332"/>
        <end position="353"/>
    </location>
</feature>
<dbReference type="InterPro" id="IPR044550">
    <property type="entry name" value="WzxE"/>
</dbReference>
<evidence type="ECO:0000256" key="1">
    <source>
        <dbReference type="ARBA" id="ARBA00004651"/>
    </source>
</evidence>
<dbReference type="PANTHER" id="PTHR30250:SF30">
    <property type="entry name" value="LIPID III FLIPPASE"/>
    <property type="match status" value="1"/>
</dbReference>
<feature type="transmembrane region" description="Helical" evidence="6">
    <location>
        <begin position="12"/>
        <end position="31"/>
    </location>
</feature>
<dbReference type="Proteomes" id="UP000186206">
    <property type="component" value="Unassembled WGS sequence"/>
</dbReference>
<comment type="caution">
    <text evidence="7">The sequence shown here is derived from an EMBL/GenBank/DDBJ whole genome shotgun (WGS) entry which is preliminary data.</text>
</comment>
<feature type="transmembrane region" description="Helical" evidence="6">
    <location>
        <begin position="387"/>
        <end position="407"/>
    </location>
</feature>
<comment type="subcellular location">
    <subcellularLocation>
        <location evidence="1">Cell membrane</location>
        <topology evidence="1">Multi-pass membrane protein</topology>
    </subcellularLocation>
</comment>
<feature type="transmembrane region" description="Helical" evidence="6">
    <location>
        <begin position="78"/>
        <end position="99"/>
    </location>
</feature>
<feature type="transmembrane region" description="Helical" evidence="6">
    <location>
        <begin position="147"/>
        <end position="168"/>
    </location>
</feature>
<accession>A0ABX3FHH6</accession>
<evidence type="ECO:0000256" key="3">
    <source>
        <dbReference type="ARBA" id="ARBA00022692"/>
    </source>
</evidence>
<feature type="transmembrane region" description="Helical" evidence="6">
    <location>
        <begin position="214"/>
        <end position="235"/>
    </location>
</feature>
<keyword evidence="8" id="KW-1185">Reference proteome</keyword>